<evidence type="ECO:0000256" key="6">
    <source>
        <dbReference type="ARBA" id="ARBA00023136"/>
    </source>
</evidence>
<evidence type="ECO:0000259" key="8">
    <source>
        <dbReference type="Pfam" id="PF00535"/>
    </source>
</evidence>
<dbReference type="Pfam" id="PF00535">
    <property type="entry name" value="Glycos_transf_2"/>
    <property type="match status" value="1"/>
</dbReference>
<proteinExistence type="predicted"/>
<feature type="domain" description="Glycosyltransferase 2-like" evidence="8">
    <location>
        <begin position="5"/>
        <end position="171"/>
    </location>
</feature>
<dbReference type="SUPFAM" id="SSF53448">
    <property type="entry name" value="Nucleotide-diphospho-sugar transferases"/>
    <property type="match status" value="1"/>
</dbReference>
<evidence type="ECO:0000256" key="7">
    <source>
        <dbReference type="SAM" id="Phobius"/>
    </source>
</evidence>
<keyword evidence="3" id="KW-0808">Transferase</keyword>
<evidence type="ECO:0000313" key="10">
    <source>
        <dbReference type="Proteomes" id="UP000823860"/>
    </source>
</evidence>
<sequence length="324" mass="36583">MKLVIIVPCYNEEEVLPETTSRLTGILQRLTQSGQITEGRLLYVDDGSKNRTWALVKDFAAHNPAVCGLKLSRNEGHQQALWAGLQWAATHADAAISIDADLQDDAEAILPMVDYFHKGIDIVYGVRRQRTTDTFFKRNTALLFYRLMKALGGEIIYNHADFRLMSRRAMQALVSFPERNLFLRGLVPLVGYPTAMVWYDRTERFAGTSKYPFKKMLNFAIDGITSFSVRPLRYITYLGLVFVLLSFIAIIYALFSYASQDVLPGWTSLLVSVWFVGGTVLLACGIIGEYLGKIYKEVKRRPPYFIEQEISGDHPLPSASSTTE</sequence>
<dbReference type="Proteomes" id="UP000823860">
    <property type="component" value="Unassembled WGS sequence"/>
</dbReference>
<evidence type="ECO:0000256" key="1">
    <source>
        <dbReference type="ARBA" id="ARBA00004141"/>
    </source>
</evidence>
<reference evidence="9" key="2">
    <citation type="submission" date="2021-04" db="EMBL/GenBank/DDBJ databases">
        <authorList>
            <person name="Gilroy R."/>
        </authorList>
    </citation>
    <scope>NUCLEOTIDE SEQUENCE</scope>
    <source>
        <strain evidence="9">ChiHecec1B25-7008</strain>
    </source>
</reference>
<dbReference type="GO" id="GO:0005886">
    <property type="term" value="C:plasma membrane"/>
    <property type="evidence" value="ECO:0007669"/>
    <property type="project" value="TreeGrafter"/>
</dbReference>
<keyword evidence="5 7" id="KW-1133">Transmembrane helix</keyword>
<dbReference type="PANTHER" id="PTHR48090:SF1">
    <property type="entry name" value="PROPHAGE BACTOPRENOL GLUCOSYL TRANSFERASE HOMOLOG"/>
    <property type="match status" value="1"/>
</dbReference>
<dbReference type="EMBL" id="DWZE01000027">
    <property type="protein sequence ID" value="HJA82780.1"/>
    <property type="molecule type" value="Genomic_DNA"/>
</dbReference>
<evidence type="ECO:0000256" key="5">
    <source>
        <dbReference type="ARBA" id="ARBA00022989"/>
    </source>
</evidence>
<keyword evidence="4 7" id="KW-0812">Transmembrane</keyword>
<evidence type="ECO:0000256" key="2">
    <source>
        <dbReference type="ARBA" id="ARBA00022676"/>
    </source>
</evidence>
<dbReference type="InterPro" id="IPR029044">
    <property type="entry name" value="Nucleotide-diphossugar_trans"/>
</dbReference>
<name>A0A9D2HP18_9BACE</name>
<dbReference type="PANTHER" id="PTHR48090">
    <property type="entry name" value="UNDECAPRENYL-PHOSPHATE 4-DEOXY-4-FORMAMIDO-L-ARABINOSE TRANSFERASE-RELATED"/>
    <property type="match status" value="1"/>
</dbReference>
<dbReference type="CDD" id="cd04187">
    <property type="entry name" value="DPM1_like_bac"/>
    <property type="match status" value="1"/>
</dbReference>
<protein>
    <submittedName>
        <fullName evidence="9">Glycosyltransferase family 2 protein</fullName>
    </submittedName>
</protein>
<accession>A0A9D2HP18</accession>
<gene>
    <name evidence="9" type="ORF">H9785_02220</name>
</gene>
<feature type="transmembrane region" description="Helical" evidence="7">
    <location>
        <begin position="234"/>
        <end position="257"/>
    </location>
</feature>
<comment type="caution">
    <text evidence="9">The sequence shown here is derived from an EMBL/GenBank/DDBJ whole genome shotgun (WGS) entry which is preliminary data.</text>
</comment>
<keyword evidence="6 7" id="KW-0472">Membrane</keyword>
<dbReference type="InterPro" id="IPR050256">
    <property type="entry name" value="Glycosyltransferase_2"/>
</dbReference>
<reference evidence="9" key="1">
    <citation type="journal article" date="2021" name="PeerJ">
        <title>Extensive microbial diversity within the chicken gut microbiome revealed by metagenomics and culture.</title>
        <authorList>
            <person name="Gilroy R."/>
            <person name="Ravi A."/>
            <person name="Getino M."/>
            <person name="Pursley I."/>
            <person name="Horton D.L."/>
            <person name="Alikhan N.F."/>
            <person name="Baker D."/>
            <person name="Gharbi K."/>
            <person name="Hall N."/>
            <person name="Watson M."/>
            <person name="Adriaenssens E.M."/>
            <person name="Foster-Nyarko E."/>
            <person name="Jarju S."/>
            <person name="Secka A."/>
            <person name="Antonio M."/>
            <person name="Oren A."/>
            <person name="Chaudhuri R.R."/>
            <person name="La Ragione R."/>
            <person name="Hildebrand F."/>
            <person name="Pallen M.J."/>
        </authorList>
    </citation>
    <scope>NUCLEOTIDE SEQUENCE</scope>
    <source>
        <strain evidence="9">ChiHecec1B25-7008</strain>
    </source>
</reference>
<dbReference type="Gene3D" id="3.90.550.10">
    <property type="entry name" value="Spore Coat Polysaccharide Biosynthesis Protein SpsA, Chain A"/>
    <property type="match status" value="1"/>
</dbReference>
<organism evidence="9 10">
    <name type="scientific">Candidatus Bacteroides intestinavium</name>
    <dbReference type="NCBI Taxonomy" id="2838469"/>
    <lineage>
        <taxon>Bacteria</taxon>
        <taxon>Pseudomonadati</taxon>
        <taxon>Bacteroidota</taxon>
        <taxon>Bacteroidia</taxon>
        <taxon>Bacteroidales</taxon>
        <taxon>Bacteroidaceae</taxon>
        <taxon>Bacteroides</taxon>
    </lineage>
</organism>
<keyword evidence="2" id="KW-0328">Glycosyltransferase</keyword>
<evidence type="ECO:0000256" key="4">
    <source>
        <dbReference type="ARBA" id="ARBA00022692"/>
    </source>
</evidence>
<dbReference type="InterPro" id="IPR001173">
    <property type="entry name" value="Glyco_trans_2-like"/>
</dbReference>
<comment type="subcellular location">
    <subcellularLocation>
        <location evidence="1">Membrane</location>
        <topology evidence="1">Multi-pass membrane protein</topology>
    </subcellularLocation>
</comment>
<dbReference type="GO" id="GO:0016757">
    <property type="term" value="F:glycosyltransferase activity"/>
    <property type="evidence" value="ECO:0007669"/>
    <property type="project" value="UniProtKB-KW"/>
</dbReference>
<evidence type="ECO:0000256" key="3">
    <source>
        <dbReference type="ARBA" id="ARBA00022679"/>
    </source>
</evidence>
<evidence type="ECO:0000313" key="9">
    <source>
        <dbReference type="EMBL" id="HJA82780.1"/>
    </source>
</evidence>
<dbReference type="AlphaFoldDB" id="A0A9D2HP18"/>
<feature type="transmembrane region" description="Helical" evidence="7">
    <location>
        <begin position="269"/>
        <end position="291"/>
    </location>
</feature>